<dbReference type="Pfam" id="PF08905">
    <property type="entry name" value="DUF1850"/>
    <property type="match status" value="1"/>
</dbReference>
<dbReference type="OrthoDB" id="212141at2157"/>
<sequence>MIAAALVVAGVVVGAAAAPPTGLVLIVEDAETGEHYVTHPVDDGSTVALEYMHSVEKSRVYDEYRVDGESLVNTRMEFESYGWGLPSGANVTNRNGTLVYEPDEPITELETLLVSPGRIAGHTLIVDGRQYDLVSETDARDVRIHVERRTLADVFG</sequence>
<protein>
    <submittedName>
        <fullName evidence="1">DUF1850 domain-containing protein</fullName>
    </submittedName>
</protein>
<organism evidence="1 2">
    <name type="scientific">Halobaculum saliterrae</name>
    <dbReference type="NCBI Taxonomy" id="2073113"/>
    <lineage>
        <taxon>Archaea</taxon>
        <taxon>Methanobacteriati</taxon>
        <taxon>Methanobacteriota</taxon>
        <taxon>Stenosarchaea group</taxon>
        <taxon>Halobacteria</taxon>
        <taxon>Halobacteriales</taxon>
        <taxon>Haloferacaceae</taxon>
        <taxon>Halobaculum</taxon>
    </lineage>
</organism>
<evidence type="ECO:0000313" key="1">
    <source>
        <dbReference type="EMBL" id="MXR40669.1"/>
    </source>
</evidence>
<evidence type="ECO:0000313" key="2">
    <source>
        <dbReference type="Proteomes" id="UP000437065"/>
    </source>
</evidence>
<proteinExistence type="predicted"/>
<dbReference type="InterPro" id="IPR014451">
    <property type="entry name" value="UCP008455"/>
</dbReference>
<dbReference type="EMBL" id="WUUS01000002">
    <property type="protein sequence ID" value="MXR40669.1"/>
    <property type="molecule type" value="Genomic_DNA"/>
</dbReference>
<gene>
    <name evidence="1" type="ORF">GRX01_04825</name>
</gene>
<reference evidence="1 2" key="1">
    <citation type="submission" date="2019-12" db="EMBL/GenBank/DDBJ databases">
        <title>Isolation and characterization of three novel carbon monoxide-oxidizing members of Halobacteria from salione crusts and soils.</title>
        <authorList>
            <person name="Myers M.R."/>
            <person name="King G.M."/>
        </authorList>
    </citation>
    <scope>NUCLEOTIDE SEQUENCE [LARGE SCALE GENOMIC DNA]</scope>
    <source>
        <strain evidence="1 2">WSA2</strain>
    </source>
</reference>
<keyword evidence="2" id="KW-1185">Reference proteome</keyword>
<dbReference type="Proteomes" id="UP000437065">
    <property type="component" value="Unassembled WGS sequence"/>
</dbReference>
<comment type="caution">
    <text evidence="1">The sequence shown here is derived from an EMBL/GenBank/DDBJ whole genome shotgun (WGS) entry which is preliminary data.</text>
</comment>
<name>A0A6B0T2A7_9EURY</name>
<accession>A0A6B0T2A7</accession>
<dbReference type="PIRSF" id="PIRSF008455">
    <property type="entry name" value="UCP008455"/>
    <property type="match status" value="1"/>
</dbReference>
<dbReference type="InterPro" id="IPR015001">
    <property type="entry name" value="DUF1850"/>
</dbReference>
<dbReference type="AlphaFoldDB" id="A0A6B0T2A7"/>